<dbReference type="NCBIfam" id="TIGR03426">
    <property type="entry name" value="shape_MreD"/>
    <property type="match status" value="1"/>
</dbReference>
<feature type="transmembrane region" description="Helical" evidence="8">
    <location>
        <begin position="104"/>
        <end position="123"/>
    </location>
</feature>
<dbReference type="GO" id="GO:0005886">
    <property type="term" value="C:plasma membrane"/>
    <property type="evidence" value="ECO:0007669"/>
    <property type="project" value="UniProtKB-SubCell"/>
</dbReference>
<feature type="transmembrane region" description="Helical" evidence="8">
    <location>
        <begin position="57"/>
        <end position="74"/>
    </location>
</feature>
<comment type="caution">
    <text evidence="9">The sequence shown here is derived from an EMBL/GenBank/DDBJ whole genome shotgun (WGS) entry which is preliminary data.</text>
</comment>
<keyword evidence="4 8" id="KW-0812">Transmembrane</keyword>
<keyword evidence="3" id="KW-1003">Cell membrane</keyword>
<evidence type="ECO:0000256" key="8">
    <source>
        <dbReference type="SAM" id="Phobius"/>
    </source>
</evidence>
<evidence type="ECO:0000256" key="1">
    <source>
        <dbReference type="ARBA" id="ARBA00004651"/>
    </source>
</evidence>
<evidence type="ECO:0000256" key="3">
    <source>
        <dbReference type="ARBA" id="ARBA00022475"/>
    </source>
</evidence>
<evidence type="ECO:0000313" key="10">
    <source>
        <dbReference type="Proteomes" id="UP001145050"/>
    </source>
</evidence>
<keyword evidence="7 8" id="KW-0472">Membrane</keyword>
<comment type="subcellular location">
    <subcellularLocation>
        <location evidence="1">Cell membrane</location>
        <topology evidence="1">Multi-pass membrane protein</topology>
    </subcellularLocation>
</comment>
<feature type="transmembrane region" description="Helical" evidence="8">
    <location>
        <begin position="31"/>
        <end position="50"/>
    </location>
</feature>
<evidence type="ECO:0000256" key="6">
    <source>
        <dbReference type="ARBA" id="ARBA00022989"/>
    </source>
</evidence>
<protein>
    <submittedName>
        <fullName evidence="9">Rod shape-determining protein MreD</fullName>
    </submittedName>
</protein>
<dbReference type="InterPro" id="IPR007227">
    <property type="entry name" value="Cell_shape_determining_MreD"/>
</dbReference>
<dbReference type="EMBL" id="JAMQKB010000003">
    <property type="protein sequence ID" value="MDC3423890.1"/>
    <property type="molecule type" value="Genomic_DNA"/>
</dbReference>
<keyword evidence="5" id="KW-0133">Cell shape</keyword>
<dbReference type="GO" id="GO:0008360">
    <property type="term" value="P:regulation of cell shape"/>
    <property type="evidence" value="ECO:0007669"/>
    <property type="project" value="UniProtKB-KW"/>
</dbReference>
<gene>
    <name evidence="9" type="primary">mreD</name>
    <name evidence="9" type="ORF">NC797_05115</name>
</gene>
<reference evidence="9" key="1">
    <citation type="submission" date="2022-06" db="EMBL/GenBank/DDBJ databases">
        <title>Aquibacillus sp. a new bacterium isolated from soil saline samples.</title>
        <authorList>
            <person name="Galisteo C."/>
            <person name="De La Haba R."/>
            <person name="Sanchez-Porro C."/>
            <person name="Ventosa A."/>
        </authorList>
    </citation>
    <scope>NUCLEOTIDE SEQUENCE</scope>
    <source>
        <strain evidence="9">3ASR75-11</strain>
    </source>
</reference>
<organism evidence="9 10">
    <name type="scientific">Terrihalobacillus insolitus</name>
    <dbReference type="NCBI Taxonomy" id="2950438"/>
    <lineage>
        <taxon>Bacteria</taxon>
        <taxon>Bacillati</taxon>
        <taxon>Bacillota</taxon>
        <taxon>Bacilli</taxon>
        <taxon>Bacillales</taxon>
        <taxon>Bacillaceae</taxon>
        <taxon>Terrihalobacillus</taxon>
    </lineage>
</organism>
<feature type="transmembrane region" description="Helical" evidence="8">
    <location>
        <begin position="143"/>
        <end position="161"/>
    </location>
</feature>
<accession>A0A9X3WQE0</accession>
<evidence type="ECO:0000313" key="9">
    <source>
        <dbReference type="EMBL" id="MDC3423890.1"/>
    </source>
</evidence>
<evidence type="ECO:0000256" key="5">
    <source>
        <dbReference type="ARBA" id="ARBA00022960"/>
    </source>
</evidence>
<proteinExistence type="inferred from homology"/>
<dbReference type="Proteomes" id="UP001145050">
    <property type="component" value="Unassembled WGS sequence"/>
</dbReference>
<comment type="similarity">
    <text evidence="2">Belongs to the MreD family.</text>
</comment>
<evidence type="ECO:0000256" key="7">
    <source>
        <dbReference type="ARBA" id="ARBA00023136"/>
    </source>
</evidence>
<name>A0A9X3WQE0_9BACI</name>
<keyword evidence="6 8" id="KW-1133">Transmembrane helix</keyword>
<dbReference type="AlphaFoldDB" id="A0A9X3WQE0"/>
<dbReference type="Pfam" id="PF04093">
    <property type="entry name" value="MreD"/>
    <property type="match status" value="1"/>
</dbReference>
<evidence type="ECO:0000256" key="2">
    <source>
        <dbReference type="ARBA" id="ARBA00007776"/>
    </source>
</evidence>
<sequence length="179" mass="20603">MKRFFLPLLLLLFLVLEGVAPEILPRDLINGKLYIIPHWVLVFSIMITIFYDLDHTFYAVLYGVIFGFIIDVVYTDVLGVYMFFYGVVNYFIHGLKLVLHSNLFIALLLVALGVTLADVGLYVTYNFIGIADVTWQDYAMSRLIPTVVANLLFLIVIYPLFKGKLEQWSELQLNKKKIV</sequence>
<evidence type="ECO:0000256" key="4">
    <source>
        <dbReference type="ARBA" id="ARBA00022692"/>
    </source>
</evidence>
<dbReference type="RefSeq" id="WP_272435671.1">
    <property type="nucleotide sequence ID" value="NZ_JAMQKB010000003.1"/>
</dbReference>
<keyword evidence="10" id="KW-1185">Reference proteome</keyword>